<keyword evidence="2" id="KW-1185">Reference proteome</keyword>
<feature type="non-terminal residue" evidence="1">
    <location>
        <position position="1"/>
    </location>
</feature>
<dbReference type="AlphaFoldDB" id="A0A7J6TQ02"/>
<gene>
    <name evidence="1" type="ORF">FOZ63_003800</name>
</gene>
<reference evidence="1 2" key="1">
    <citation type="submission" date="2020-04" db="EMBL/GenBank/DDBJ databases">
        <title>Perkinsus olseni comparative genomics.</title>
        <authorList>
            <person name="Bogema D.R."/>
        </authorList>
    </citation>
    <scope>NUCLEOTIDE SEQUENCE [LARGE SCALE GENOMIC DNA]</scope>
    <source>
        <strain evidence="1 2">ATCC PRA-207</strain>
    </source>
</reference>
<evidence type="ECO:0000313" key="1">
    <source>
        <dbReference type="EMBL" id="KAF4747429.1"/>
    </source>
</evidence>
<feature type="non-terminal residue" evidence="1">
    <location>
        <position position="100"/>
    </location>
</feature>
<name>A0A7J6TQ02_PEROL</name>
<dbReference type="EMBL" id="JABANO010009115">
    <property type="protein sequence ID" value="KAF4747429.1"/>
    <property type="molecule type" value="Genomic_DNA"/>
</dbReference>
<accession>A0A7J6TQ02</accession>
<sequence>AMVEAVAQEVGICEDLQAFLMDLLVLPLCLVTASETPGRNAFSPITPMMISPQIEQITKTMFYNQAGIVGSSVQVGPDRSWGCASFSSLADAQQAIRSLY</sequence>
<protein>
    <submittedName>
        <fullName evidence="1">Uncharacterized protein</fullName>
    </submittedName>
</protein>
<comment type="caution">
    <text evidence="1">The sequence shown here is derived from an EMBL/GenBank/DDBJ whole genome shotgun (WGS) entry which is preliminary data.</text>
</comment>
<proteinExistence type="predicted"/>
<evidence type="ECO:0000313" key="2">
    <source>
        <dbReference type="Proteomes" id="UP000553632"/>
    </source>
</evidence>
<dbReference type="Proteomes" id="UP000553632">
    <property type="component" value="Unassembled WGS sequence"/>
</dbReference>
<organism evidence="1 2">
    <name type="scientific">Perkinsus olseni</name>
    <name type="common">Perkinsus atlanticus</name>
    <dbReference type="NCBI Taxonomy" id="32597"/>
    <lineage>
        <taxon>Eukaryota</taxon>
        <taxon>Sar</taxon>
        <taxon>Alveolata</taxon>
        <taxon>Perkinsozoa</taxon>
        <taxon>Perkinsea</taxon>
        <taxon>Perkinsida</taxon>
        <taxon>Perkinsidae</taxon>
        <taxon>Perkinsus</taxon>
    </lineage>
</organism>